<comment type="function">
    <text evidence="5">Converts 2-succinylbenzoate (OSB) to 2-succinylbenzoyl-CoA (OSB-CoA).</text>
</comment>
<evidence type="ECO:0000256" key="5">
    <source>
        <dbReference type="HAMAP-Rule" id="MF_00731"/>
    </source>
</evidence>
<dbReference type="InterPro" id="IPR050237">
    <property type="entry name" value="ATP-dep_AMP-bd_enzyme"/>
</dbReference>
<sequence length="487" mass="53588">MVSSPDWLHHQAAVHPQRLALVSPTTRWTFAELDGAVARLAGVLTDLGVGANDRIAYHLSATVEQVVLIHAVMRLHAVLVPLNTRLTPNELEPILANADPTMLIHDHALQNWPPPVATMSVQHLFERDCSRPVSDTVLEFDQLHALVYTSGTTATPKGVKITVGNQWWSAMGFALQAGLGADDRWLNVMPLFHVGGLTILFRSVIHGSTVYLQPRFDAATAHALMDEERITLVSVVPTMLHRWLELPANAPASLRLALLGGAPARRDLIERARQRSYPVVPTYGMTETCSQIVTLDVDAPPHPGNPAGHPNLPTQVRIVRNRVPVASEKAGEIWVQGPSVTPGYWRNPAATEAAFDQGWLKTGDLGFLDNNGYLTVVGRVTDTIIRGGENVYPQEVEERLLAFPGIDDAAVFGLADEEWGQRVAAALVCKEPVALGQLRQFLANTLAWYKIPSAFFRFHEIPRNPSGKILRNRIVQQSETMSEWVDT</sequence>
<dbReference type="AlphaFoldDB" id="A0A2T2WIY7"/>
<feature type="domain" description="AMP-binding enzyme C-terminal" evidence="7">
    <location>
        <begin position="395"/>
        <end position="468"/>
    </location>
</feature>
<dbReference type="PANTHER" id="PTHR43767:SF1">
    <property type="entry name" value="NONRIBOSOMAL PEPTIDE SYNTHASE PES1 (EUROFUNG)-RELATED"/>
    <property type="match status" value="1"/>
</dbReference>
<dbReference type="NCBIfam" id="TIGR01923">
    <property type="entry name" value="menE"/>
    <property type="match status" value="1"/>
</dbReference>
<dbReference type="HAMAP" id="MF_00731">
    <property type="entry name" value="MenE"/>
    <property type="match status" value="1"/>
</dbReference>
<evidence type="ECO:0000313" key="9">
    <source>
        <dbReference type="Proteomes" id="UP000241848"/>
    </source>
</evidence>
<dbReference type="InterPro" id="IPR000873">
    <property type="entry name" value="AMP-dep_synth/lig_dom"/>
</dbReference>
<evidence type="ECO:0000259" key="6">
    <source>
        <dbReference type="Pfam" id="PF00501"/>
    </source>
</evidence>
<dbReference type="PANTHER" id="PTHR43767">
    <property type="entry name" value="LONG-CHAIN-FATTY-ACID--COA LIGASE"/>
    <property type="match status" value="1"/>
</dbReference>
<evidence type="ECO:0000256" key="3">
    <source>
        <dbReference type="ARBA" id="ARBA00022741"/>
    </source>
</evidence>
<comment type="caution">
    <text evidence="8">The sequence shown here is derived from an EMBL/GenBank/DDBJ whole genome shotgun (WGS) entry which is preliminary data.</text>
</comment>
<evidence type="ECO:0000313" key="8">
    <source>
        <dbReference type="EMBL" id="PSR22204.1"/>
    </source>
</evidence>
<protein>
    <recommendedName>
        <fullName evidence="5">2-succinylbenzoate--CoA ligase</fullName>
        <ecNumber evidence="5">6.2.1.26</ecNumber>
    </recommendedName>
    <alternativeName>
        <fullName evidence="5">o-succinylbenzoyl-CoA synthetase</fullName>
        <shortName evidence="5">OSB-CoA synthetase</shortName>
    </alternativeName>
</protein>
<dbReference type="GO" id="GO:0005524">
    <property type="term" value="F:ATP binding"/>
    <property type="evidence" value="ECO:0007669"/>
    <property type="project" value="UniProtKB-KW"/>
</dbReference>
<keyword evidence="3 5" id="KW-0547">Nucleotide-binding</keyword>
<dbReference type="UniPathway" id="UPA00079"/>
<organism evidence="8 9">
    <name type="scientific">Sulfobacillus acidophilus</name>
    <dbReference type="NCBI Taxonomy" id="53633"/>
    <lineage>
        <taxon>Bacteria</taxon>
        <taxon>Bacillati</taxon>
        <taxon>Bacillota</taxon>
        <taxon>Clostridia</taxon>
        <taxon>Eubacteriales</taxon>
        <taxon>Clostridiales Family XVII. Incertae Sedis</taxon>
        <taxon>Sulfobacillus</taxon>
    </lineage>
</organism>
<dbReference type="SUPFAM" id="SSF56801">
    <property type="entry name" value="Acetyl-CoA synthetase-like"/>
    <property type="match status" value="1"/>
</dbReference>
<keyword evidence="1 5" id="KW-0474">Menaquinone biosynthesis</keyword>
<dbReference type="GO" id="GO:0008756">
    <property type="term" value="F:o-succinylbenzoate-CoA ligase activity"/>
    <property type="evidence" value="ECO:0007669"/>
    <property type="project" value="UniProtKB-UniRule"/>
</dbReference>
<feature type="domain" description="AMP-dependent synthetase/ligase" evidence="6">
    <location>
        <begin position="9"/>
        <end position="345"/>
    </location>
</feature>
<dbReference type="InterPro" id="IPR010192">
    <property type="entry name" value="MenE"/>
</dbReference>
<reference evidence="8 9" key="1">
    <citation type="journal article" date="2014" name="BMC Genomics">
        <title>Comparison of environmental and isolate Sulfobacillus genomes reveals diverse carbon, sulfur, nitrogen, and hydrogen metabolisms.</title>
        <authorList>
            <person name="Justice N.B."/>
            <person name="Norman A."/>
            <person name="Brown C.T."/>
            <person name="Singh A."/>
            <person name="Thomas B.C."/>
            <person name="Banfield J.F."/>
        </authorList>
    </citation>
    <scope>NUCLEOTIDE SEQUENCE [LARGE SCALE GENOMIC DNA]</scope>
    <source>
        <strain evidence="8">AMDSBA3</strain>
    </source>
</reference>
<dbReference type="EMBL" id="PXYV01000020">
    <property type="protein sequence ID" value="PSR22204.1"/>
    <property type="molecule type" value="Genomic_DNA"/>
</dbReference>
<dbReference type="InterPro" id="IPR045851">
    <property type="entry name" value="AMP-bd_C_sf"/>
</dbReference>
<proteinExistence type="inferred from homology"/>
<evidence type="ECO:0000256" key="1">
    <source>
        <dbReference type="ARBA" id="ARBA00022428"/>
    </source>
</evidence>
<dbReference type="Gene3D" id="3.30.300.30">
    <property type="match status" value="1"/>
</dbReference>
<evidence type="ECO:0000256" key="4">
    <source>
        <dbReference type="ARBA" id="ARBA00022840"/>
    </source>
</evidence>
<dbReference type="GO" id="GO:0009234">
    <property type="term" value="P:menaquinone biosynthetic process"/>
    <property type="evidence" value="ECO:0007669"/>
    <property type="project" value="UniProtKB-UniRule"/>
</dbReference>
<keyword evidence="2 5" id="KW-0436">Ligase</keyword>
<accession>A0A2T2WIY7</accession>
<dbReference type="InterPro" id="IPR042099">
    <property type="entry name" value="ANL_N_sf"/>
</dbReference>
<evidence type="ECO:0000259" key="7">
    <source>
        <dbReference type="Pfam" id="PF13193"/>
    </source>
</evidence>
<comment type="pathway">
    <text evidence="5">Quinol/quinone metabolism; menaquinone biosynthesis.</text>
</comment>
<dbReference type="Gene3D" id="3.40.50.12780">
    <property type="entry name" value="N-terminal domain of ligase-like"/>
    <property type="match status" value="1"/>
</dbReference>
<dbReference type="InterPro" id="IPR025110">
    <property type="entry name" value="AMP-bd_C"/>
</dbReference>
<dbReference type="Proteomes" id="UP000241848">
    <property type="component" value="Unassembled WGS sequence"/>
</dbReference>
<comment type="pathway">
    <text evidence="5">Quinol/quinone metabolism; 1,4-dihydroxy-2-naphthoate biosynthesis; 1,4-dihydroxy-2-naphthoate from chorismate: step 5/7.</text>
</comment>
<comment type="catalytic activity">
    <reaction evidence="5">
        <text>2-succinylbenzoate + ATP + CoA = 2-succinylbenzoyl-CoA + AMP + diphosphate</text>
        <dbReference type="Rhea" id="RHEA:17009"/>
        <dbReference type="ChEBI" id="CHEBI:18325"/>
        <dbReference type="ChEBI" id="CHEBI:30616"/>
        <dbReference type="ChEBI" id="CHEBI:33019"/>
        <dbReference type="ChEBI" id="CHEBI:57287"/>
        <dbReference type="ChEBI" id="CHEBI:57364"/>
        <dbReference type="ChEBI" id="CHEBI:456215"/>
        <dbReference type="EC" id="6.2.1.26"/>
    </reaction>
</comment>
<dbReference type="EC" id="6.2.1.26" evidence="5"/>
<keyword evidence="4 5" id="KW-0067">ATP-binding</keyword>
<evidence type="ECO:0000256" key="2">
    <source>
        <dbReference type="ARBA" id="ARBA00022598"/>
    </source>
</evidence>
<dbReference type="UniPathway" id="UPA01057">
    <property type="reaction ID" value="UER00166"/>
</dbReference>
<dbReference type="Pfam" id="PF00501">
    <property type="entry name" value="AMP-binding"/>
    <property type="match status" value="1"/>
</dbReference>
<comment type="similarity">
    <text evidence="5">Belongs to the ATP-dependent AMP-binding enzyme family. MenE subfamily.</text>
</comment>
<dbReference type="Pfam" id="PF13193">
    <property type="entry name" value="AMP-binding_C"/>
    <property type="match status" value="1"/>
</dbReference>
<name>A0A2T2WIY7_9FIRM</name>
<gene>
    <name evidence="5 8" type="primary">menE</name>
    <name evidence="8" type="ORF">C7B45_07465</name>
</gene>